<dbReference type="Gene3D" id="2.160.20.80">
    <property type="entry name" value="E3 ubiquitin-protein ligase SopA"/>
    <property type="match status" value="2"/>
</dbReference>
<accession>A0A1I7D672</accession>
<dbReference type="InterPro" id="IPR051082">
    <property type="entry name" value="Pentapeptide-BTB/POZ_domain"/>
</dbReference>
<dbReference type="SUPFAM" id="SSF141571">
    <property type="entry name" value="Pentapeptide repeat-like"/>
    <property type="match status" value="2"/>
</dbReference>
<reference evidence="2" key="1">
    <citation type="submission" date="2016-10" db="EMBL/GenBank/DDBJ databases">
        <authorList>
            <person name="Varghese N."/>
            <person name="Submissions S."/>
        </authorList>
    </citation>
    <scope>NUCLEOTIDE SEQUENCE [LARGE SCALE GENOMIC DNA]</scope>
    <source>
        <strain evidence="2">DSM 17465</strain>
    </source>
</reference>
<name>A0A1I7D672_9HYPH</name>
<dbReference type="RefSeq" id="WP_054784070.1">
    <property type="nucleotide sequence ID" value="NZ_FPBD01000007.1"/>
</dbReference>
<keyword evidence="2" id="KW-1185">Reference proteome</keyword>
<evidence type="ECO:0000313" key="1">
    <source>
        <dbReference type="EMBL" id="SFU07064.1"/>
    </source>
</evidence>
<organism evidence="1 2">
    <name type="scientific">Pseudovibrio denitrificans</name>
    <dbReference type="NCBI Taxonomy" id="258256"/>
    <lineage>
        <taxon>Bacteria</taxon>
        <taxon>Pseudomonadati</taxon>
        <taxon>Pseudomonadota</taxon>
        <taxon>Alphaproteobacteria</taxon>
        <taxon>Hyphomicrobiales</taxon>
        <taxon>Stappiaceae</taxon>
        <taxon>Pseudovibrio</taxon>
    </lineage>
</organism>
<dbReference type="Pfam" id="PF13599">
    <property type="entry name" value="Pentapeptide_4"/>
    <property type="match status" value="1"/>
</dbReference>
<sequence length="262" mass="29120">MTPSDISDALTFKTFSALLQSGKPIENAELEASWLEGKDLREVVFRNCSFEPGSEFNGIDMRESIWKDTQFPAGTFKSCDLREAKFENCGFYYADTRGGSCFRHTDLSDVEFHNCDLRLTIFPYSEMFCIAFQNCRLTGASLEGCDFGKVAGKHALKPRATFSDCQLNYATLSDLDLEECIMTDCDLTSSNLTNTNLTNADLKRTTLSDAETDDLDLTYADLRGANLGAMFLTSLRGYRGMVISASQQHLLLQGLGIKVDPD</sequence>
<protein>
    <submittedName>
        <fullName evidence="1">Fluoroquinolone resistance protein</fullName>
    </submittedName>
</protein>
<gene>
    <name evidence="1" type="ORF">SAMN05444141_107342</name>
</gene>
<dbReference type="PANTHER" id="PTHR14136">
    <property type="entry name" value="BTB_POZ DOMAIN-CONTAINING PROTEIN KCTD9"/>
    <property type="match status" value="1"/>
</dbReference>
<dbReference type="InterPro" id="IPR001646">
    <property type="entry name" value="5peptide_repeat"/>
</dbReference>
<dbReference type="Proteomes" id="UP000183371">
    <property type="component" value="Unassembled WGS sequence"/>
</dbReference>
<proteinExistence type="predicted"/>
<dbReference type="EMBL" id="FPBD01000007">
    <property type="protein sequence ID" value="SFU07064.1"/>
    <property type="molecule type" value="Genomic_DNA"/>
</dbReference>
<evidence type="ECO:0000313" key="2">
    <source>
        <dbReference type="Proteomes" id="UP000183371"/>
    </source>
</evidence>
<dbReference type="PANTHER" id="PTHR14136:SF17">
    <property type="entry name" value="BTB_POZ DOMAIN-CONTAINING PROTEIN KCTD9"/>
    <property type="match status" value="1"/>
</dbReference>
<dbReference type="AlphaFoldDB" id="A0A1I7D672"/>